<dbReference type="GO" id="GO:0046914">
    <property type="term" value="F:transition metal ion binding"/>
    <property type="evidence" value="ECO:0007669"/>
    <property type="project" value="InterPro"/>
</dbReference>
<dbReference type="Gene3D" id="2.30.30.50">
    <property type="match status" value="1"/>
</dbReference>
<dbReference type="Pfam" id="PF02211">
    <property type="entry name" value="NHase_beta_C"/>
    <property type="match status" value="1"/>
</dbReference>
<dbReference type="OrthoDB" id="3478924at2"/>
<accession>A0A512NHN7</accession>
<sequence length="218" mass="24485">MNGVHDMGGMDGFGKVEAEKNEPPFHEEWEGRVLALVRSMGYAGAWHIDDSRYAQETLPPQTYLAVSYYQRWELAAEKNLLARGYVTQEELKAGHAIGPSKPLPRKLTKDVVDAGMTRSSFFRQQQGPARFKPGDRVRTVNINPLTHTRLPRYARDKVGTVELIHGCHAYPDSVATGRGDDPQWLYTVVFDGREIWGPDADPTLTISIDAFEPYLEPA</sequence>
<evidence type="ECO:0000256" key="5">
    <source>
        <dbReference type="PIRNR" id="PIRNR001427"/>
    </source>
</evidence>
<evidence type="ECO:0000259" key="6">
    <source>
        <dbReference type="Pfam" id="PF02211"/>
    </source>
</evidence>
<evidence type="ECO:0000256" key="4">
    <source>
        <dbReference type="ARBA" id="ARBA00044877"/>
    </source>
</evidence>
<comment type="catalytic activity">
    <reaction evidence="4 5">
        <text>an aliphatic primary amide = an aliphatic nitrile + H2O</text>
        <dbReference type="Rhea" id="RHEA:12673"/>
        <dbReference type="ChEBI" id="CHEBI:15377"/>
        <dbReference type="ChEBI" id="CHEBI:65285"/>
        <dbReference type="ChEBI" id="CHEBI:80291"/>
        <dbReference type="EC" id="4.2.1.84"/>
    </reaction>
</comment>
<dbReference type="NCBIfam" id="TIGR03888">
    <property type="entry name" value="nitrile_beta"/>
    <property type="match status" value="1"/>
</dbReference>
<evidence type="ECO:0000256" key="3">
    <source>
        <dbReference type="ARBA" id="ARBA00023239"/>
    </source>
</evidence>
<dbReference type="InterPro" id="IPR024690">
    <property type="entry name" value="CN_hydtase_beta_dom_C"/>
</dbReference>
<evidence type="ECO:0000259" key="7">
    <source>
        <dbReference type="Pfam" id="PF21006"/>
    </source>
</evidence>
<comment type="function">
    <text evidence="1 5">NHase catalyzes the hydration of various nitrile compounds to the corresponding amides.</text>
</comment>
<dbReference type="PIRSF" id="PIRSF001427">
    <property type="entry name" value="NHase_beta"/>
    <property type="match status" value="1"/>
</dbReference>
<dbReference type="AlphaFoldDB" id="A0A512NHN7"/>
<evidence type="ECO:0000256" key="2">
    <source>
        <dbReference type="ARBA" id="ARBA00009098"/>
    </source>
</evidence>
<gene>
    <name evidence="8" type="primary">nthB_2</name>
    <name evidence="8" type="ORF">RSO01_55910</name>
</gene>
<protein>
    <recommendedName>
        <fullName evidence="5">Nitrile hydratase subunit beta</fullName>
        <shortName evidence="5">NHase</shortName>
        <ecNumber evidence="5">4.2.1.84</ecNumber>
    </recommendedName>
</protein>
<dbReference type="InterPro" id="IPR008990">
    <property type="entry name" value="Elect_transpt_acc-like_dom_sf"/>
</dbReference>
<keyword evidence="3 5" id="KW-0456">Lyase</keyword>
<keyword evidence="9" id="KW-1185">Reference proteome</keyword>
<comment type="caution">
    <text evidence="8">The sequence shown here is derived from an EMBL/GenBank/DDBJ whole genome shotgun (WGS) entry which is preliminary data.</text>
</comment>
<evidence type="ECO:0000256" key="1">
    <source>
        <dbReference type="ARBA" id="ARBA00004042"/>
    </source>
</evidence>
<dbReference type="SUPFAM" id="SSF50090">
    <property type="entry name" value="Electron transport accessory proteins"/>
    <property type="match status" value="1"/>
</dbReference>
<dbReference type="EMBL" id="BKAJ01000100">
    <property type="protein sequence ID" value="GEP58425.1"/>
    <property type="molecule type" value="Genomic_DNA"/>
</dbReference>
<dbReference type="Gene3D" id="1.10.472.20">
    <property type="entry name" value="Nitrile hydratase, beta subunit"/>
    <property type="match status" value="1"/>
</dbReference>
<evidence type="ECO:0000313" key="8">
    <source>
        <dbReference type="EMBL" id="GEP58425.1"/>
    </source>
</evidence>
<dbReference type="Proteomes" id="UP000321058">
    <property type="component" value="Unassembled WGS sequence"/>
</dbReference>
<dbReference type="GO" id="GO:0018822">
    <property type="term" value="F:nitrile hydratase activity"/>
    <property type="evidence" value="ECO:0007669"/>
    <property type="project" value="UniProtKB-EC"/>
</dbReference>
<reference evidence="8 9" key="1">
    <citation type="submission" date="2019-07" db="EMBL/GenBank/DDBJ databases">
        <title>Whole genome shotgun sequence of Reyranella soli NBRC 108950.</title>
        <authorList>
            <person name="Hosoyama A."/>
            <person name="Uohara A."/>
            <person name="Ohji S."/>
            <person name="Ichikawa N."/>
        </authorList>
    </citation>
    <scope>NUCLEOTIDE SEQUENCE [LARGE SCALE GENOMIC DNA]</scope>
    <source>
        <strain evidence="8 9">NBRC 108950</strain>
    </source>
</reference>
<dbReference type="EC" id="4.2.1.84" evidence="5"/>
<organism evidence="8 9">
    <name type="scientific">Reyranella soli</name>
    <dbReference type="NCBI Taxonomy" id="1230389"/>
    <lineage>
        <taxon>Bacteria</taxon>
        <taxon>Pseudomonadati</taxon>
        <taxon>Pseudomonadota</taxon>
        <taxon>Alphaproteobacteria</taxon>
        <taxon>Hyphomicrobiales</taxon>
        <taxon>Reyranellaceae</taxon>
        <taxon>Reyranella</taxon>
    </lineage>
</organism>
<evidence type="ECO:0000313" key="9">
    <source>
        <dbReference type="Proteomes" id="UP000321058"/>
    </source>
</evidence>
<dbReference type="InterPro" id="IPR042262">
    <property type="entry name" value="CN_hydtase_beta_C"/>
</dbReference>
<dbReference type="Pfam" id="PF21006">
    <property type="entry name" value="NHase_beta_N"/>
    <property type="match status" value="1"/>
</dbReference>
<proteinExistence type="inferred from homology"/>
<dbReference type="InterPro" id="IPR049054">
    <property type="entry name" value="CN_hydtase_beta-like_N"/>
</dbReference>
<dbReference type="RefSeq" id="WP_147153649.1">
    <property type="nucleotide sequence ID" value="NZ_BKAJ01000100.1"/>
</dbReference>
<dbReference type="InterPro" id="IPR003168">
    <property type="entry name" value="Nitrile_hydratase_bsu"/>
</dbReference>
<feature type="domain" description="Nitrile hydratase beta subunit" evidence="6">
    <location>
        <begin position="123"/>
        <end position="217"/>
    </location>
</feature>
<name>A0A512NHN7_9HYPH</name>
<feature type="domain" description="Nitrile hydratase beta subunit-like N-terminal" evidence="7">
    <location>
        <begin position="1"/>
        <end position="107"/>
    </location>
</feature>
<comment type="similarity">
    <text evidence="2 5">Belongs to the nitrile hydratase subunit beta family.</text>
</comment>